<evidence type="ECO:0000256" key="6">
    <source>
        <dbReference type="ARBA" id="ARBA00022679"/>
    </source>
</evidence>
<evidence type="ECO:0000256" key="3">
    <source>
        <dbReference type="ARBA" id="ARBA00005189"/>
    </source>
</evidence>
<keyword evidence="7" id="KW-0949">S-adenosyl-L-methionine</keyword>
<organism evidence="17 18">
    <name type="scientific">Cinnamomum micranthum f. kanehirae</name>
    <dbReference type="NCBI Taxonomy" id="337451"/>
    <lineage>
        <taxon>Eukaryota</taxon>
        <taxon>Viridiplantae</taxon>
        <taxon>Streptophyta</taxon>
        <taxon>Embryophyta</taxon>
        <taxon>Tracheophyta</taxon>
        <taxon>Spermatophyta</taxon>
        <taxon>Magnoliopsida</taxon>
        <taxon>Magnoliidae</taxon>
        <taxon>Laurales</taxon>
        <taxon>Lauraceae</taxon>
        <taxon>Cinnamomum</taxon>
    </lineage>
</organism>
<keyword evidence="10 16" id="KW-1133">Transmembrane helix</keyword>
<keyword evidence="5 17" id="KW-0489">Methyltransferase</keyword>
<keyword evidence="11" id="KW-0443">Lipid metabolism</keyword>
<evidence type="ECO:0000256" key="9">
    <source>
        <dbReference type="ARBA" id="ARBA00022824"/>
    </source>
</evidence>
<evidence type="ECO:0000256" key="15">
    <source>
        <dbReference type="ARBA" id="ARBA00034137"/>
    </source>
</evidence>
<protein>
    <recommendedName>
        <fullName evidence="15">phosphatidyl-N-methylethanolamine N-methyltransferase</fullName>
        <ecNumber evidence="15">2.1.1.71</ecNumber>
    </recommendedName>
</protein>
<keyword evidence="8 16" id="KW-0812">Transmembrane</keyword>
<keyword evidence="9" id="KW-0256">Endoplasmic reticulum</keyword>
<dbReference type="STRING" id="337451.A0A3S3PI83"/>
<evidence type="ECO:0000313" key="18">
    <source>
        <dbReference type="Proteomes" id="UP000283530"/>
    </source>
</evidence>
<evidence type="ECO:0000256" key="4">
    <source>
        <dbReference type="ARBA" id="ARBA00022516"/>
    </source>
</evidence>
<comment type="pathway">
    <text evidence="3">Lipid metabolism.</text>
</comment>
<dbReference type="GO" id="GO:0005789">
    <property type="term" value="C:endoplasmic reticulum membrane"/>
    <property type="evidence" value="ECO:0007669"/>
    <property type="project" value="UniProtKB-SubCell"/>
</dbReference>
<evidence type="ECO:0000313" key="17">
    <source>
        <dbReference type="EMBL" id="RWR91169.1"/>
    </source>
</evidence>
<dbReference type="PANTHER" id="PTHR15458:SF5">
    <property type="entry name" value="PHOSPHATIDYLETHANOLAMINE N-METHYLTRANSFERASE"/>
    <property type="match status" value="1"/>
</dbReference>
<name>A0A3S3PI83_9MAGN</name>
<evidence type="ECO:0000256" key="14">
    <source>
        <dbReference type="ARBA" id="ARBA00023264"/>
    </source>
</evidence>
<comment type="pathway">
    <text evidence="2">Phospholipid metabolism; phosphatidylcholine biosynthesis.</text>
</comment>
<evidence type="ECO:0000256" key="5">
    <source>
        <dbReference type="ARBA" id="ARBA00022603"/>
    </source>
</evidence>
<evidence type="ECO:0000256" key="12">
    <source>
        <dbReference type="ARBA" id="ARBA00023136"/>
    </source>
</evidence>
<evidence type="ECO:0000256" key="10">
    <source>
        <dbReference type="ARBA" id="ARBA00022989"/>
    </source>
</evidence>
<dbReference type="PANTHER" id="PTHR15458">
    <property type="entry name" value="PHOSPHATIDYLETHANOLAMINE N-METHYLTRANSFERASE"/>
    <property type="match status" value="1"/>
</dbReference>
<evidence type="ECO:0000256" key="2">
    <source>
        <dbReference type="ARBA" id="ARBA00004969"/>
    </source>
</evidence>
<dbReference type="Pfam" id="PF04191">
    <property type="entry name" value="PEMT"/>
    <property type="match status" value="1"/>
</dbReference>
<dbReference type="UniPathway" id="UPA00753"/>
<gene>
    <name evidence="17" type="ORF">CKAN_02031300</name>
</gene>
<keyword evidence="4" id="KW-0444">Lipid biosynthesis</keyword>
<sequence length="163" mass="18955">MSVLVCIGLFLPFPFYCFLWTYPQIWVDFCGKGSDPCHRMAQVSHFLKILQFLAIFSVAHFSWPPWYCFLLFALGQFLNFRVYQLLGESGTYYGVRFGKNIPWVTEFPFGYIQDPQYVGSMLSLIACLCWVPFPYVLLWVLGYLFMMLVESKESAATRAKLLS</sequence>
<accession>A0A3S3PI83</accession>
<evidence type="ECO:0000256" key="16">
    <source>
        <dbReference type="SAM" id="Phobius"/>
    </source>
</evidence>
<dbReference type="EMBL" id="QPKB01000008">
    <property type="protein sequence ID" value="RWR91169.1"/>
    <property type="molecule type" value="Genomic_DNA"/>
</dbReference>
<dbReference type="GO" id="GO:0006656">
    <property type="term" value="P:phosphatidylcholine biosynthetic process"/>
    <property type="evidence" value="ECO:0007669"/>
    <property type="project" value="UniProtKB-UniPathway"/>
</dbReference>
<keyword evidence="13" id="KW-0594">Phospholipid biosynthesis</keyword>
<dbReference type="InterPro" id="IPR024960">
    <property type="entry name" value="PEMT/MFAP"/>
</dbReference>
<dbReference type="OrthoDB" id="8300106at2759"/>
<evidence type="ECO:0000256" key="1">
    <source>
        <dbReference type="ARBA" id="ARBA00004477"/>
    </source>
</evidence>
<proteinExistence type="predicted"/>
<feature type="transmembrane region" description="Helical" evidence="16">
    <location>
        <begin position="121"/>
        <end position="145"/>
    </location>
</feature>
<comment type="caution">
    <text evidence="17">The sequence shown here is derived from an EMBL/GenBank/DDBJ whole genome shotgun (WGS) entry which is preliminary data.</text>
</comment>
<reference evidence="17 18" key="1">
    <citation type="journal article" date="2019" name="Nat. Plants">
        <title>Stout camphor tree genome fills gaps in understanding of flowering plant genome evolution.</title>
        <authorList>
            <person name="Chaw S.M."/>
            <person name="Liu Y.C."/>
            <person name="Wu Y.W."/>
            <person name="Wang H.Y."/>
            <person name="Lin C.I."/>
            <person name="Wu C.S."/>
            <person name="Ke H.M."/>
            <person name="Chang L.Y."/>
            <person name="Hsu C.Y."/>
            <person name="Yang H.T."/>
            <person name="Sudianto E."/>
            <person name="Hsu M.H."/>
            <person name="Wu K.P."/>
            <person name="Wang L.N."/>
            <person name="Leebens-Mack J.H."/>
            <person name="Tsai I.J."/>
        </authorList>
    </citation>
    <scope>NUCLEOTIDE SEQUENCE [LARGE SCALE GENOMIC DNA]</scope>
    <source>
        <strain evidence="18">cv. Chaw 1501</strain>
        <tissue evidence="17">Young leaves</tissue>
    </source>
</reference>
<keyword evidence="12 16" id="KW-0472">Membrane</keyword>
<dbReference type="AlphaFoldDB" id="A0A3S3PI83"/>
<evidence type="ECO:0000256" key="7">
    <source>
        <dbReference type="ARBA" id="ARBA00022691"/>
    </source>
</evidence>
<evidence type="ECO:0000256" key="13">
    <source>
        <dbReference type="ARBA" id="ARBA00023209"/>
    </source>
</evidence>
<keyword evidence="18" id="KW-1185">Reference proteome</keyword>
<dbReference type="GO" id="GO:0032259">
    <property type="term" value="P:methylation"/>
    <property type="evidence" value="ECO:0007669"/>
    <property type="project" value="UniProtKB-KW"/>
</dbReference>
<keyword evidence="14" id="KW-1208">Phospholipid metabolism</keyword>
<evidence type="ECO:0000256" key="8">
    <source>
        <dbReference type="ARBA" id="ARBA00022692"/>
    </source>
</evidence>
<dbReference type="GO" id="GO:0000773">
    <property type="term" value="F:phosphatidyl-N-methylethanolamine N-methyltransferase activity"/>
    <property type="evidence" value="ECO:0007669"/>
    <property type="project" value="UniProtKB-EC"/>
</dbReference>
<keyword evidence="6 17" id="KW-0808">Transferase</keyword>
<evidence type="ECO:0000256" key="11">
    <source>
        <dbReference type="ARBA" id="ARBA00023098"/>
    </source>
</evidence>
<dbReference type="Proteomes" id="UP000283530">
    <property type="component" value="Unassembled WGS sequence"/>
</dbReference>
<dbReference type="Gene3D" id="1.20.120.1630">
    <property type="match status" value="1"/>
</dbReference>
<comment type="subcellular location">
    <subcellularLocation>
        <location evidence="1">Endoplasmic reticulum membrane</location>
        <topology evidence="1">Multi-pass membrane protein</topology>
    </subcellularLocation>
</comment>
<dbReference type="EC" id="2.1.1.71" evidence="15"/>
<dbReference type="InterPro" id="IPR007318">
    <property type="entry name" value="Phopholipid_MeTrfase"/>
</dbReference>